<evidence type="ECO:0000313" key="13">
    <source>
        <dbReference type="EMBL" id="PIY72076.1"/>
    </source>
</evidence>
<dbReference type="GO" id="GO:0016020">
    <property type="term" value="C:membrane"/>
    <property type="evidence" value="ECO:0007669"/>
    <property type="project" value="UniProtKB-SubCell"/>
</dbReference>
<evidence type="ECO:0000256" key="2">
    <source>
        <dbReference type="ARBA" id="ARBA00004141"/>
    </source>
</evidence>
<dbReference type="CDD" id="cd06163">
    <property type="entry name" value="S2P-M50_PDZ_RseP-like"/>
    <property type="match status" value="1"/>
</dbReference>
<keyword evidence="10 11" id="KW-0472">Membrane</keyword>
<dbReference type="Proteomes" id="UP000229401">
    <property type="component" value="Unassembled WGS sequence"/>
</dbReference>
<evidence type="ECO:0000256" key="11">
    <source>
        <dbReference type="SAM" id="Phobius"/>
    </source>
</evidence>
<feature type="transmembrane region" description="Helical" evidence="11">
    <location>
        <begin position="362"/>
        <end position="380"/>
    </location>
</feature>
<dbReference type="Pfam" id="PF02163">
    <property type="entry name" value="Peptidase_M50"/>
    <property type="match status" value="1"/>
</dbReference>
<evidence type="ECO:0000256" key="5">
    <source>
        <dbReference type="ARBA" id="ARBA00022692"/>
    </source>
</evidence>
<dbReference type="InterPro" id="IPR008915">
    <property type="entry name" value="Peptidase_M50"/>
</dbReference>
<comment type="cofactor">
    <cofactor evidence="1">
        <name>Zn(2+)</name>
        <dbReference type="ChEBI" id="CHEBI:29105"/>
    </cofactor>
</comment>
<feature type="transmembrane region" description="Helical" evidence="11">
    <location>
        <begin position="97"/>
        <end position="118"/>
    </location>
</feature>
<protein>
    <recommendedName>
        <fullName evidence="12">Peptidase M50 domain-containing protein</fullName>
    </recommendedName>
</protein>
<evidence type="ECO:0000259" key="12">
    <source>
        <dbReference type="Pfam" id="PF02163"/>
    </source>
</evidence>
<gene>
    <name evidence="13" type="ORF">COY87_02830</name>
</gene>
<keyword evidence="6" id="KW-0378">Hydrolase</keyword>
<keyword evidence="4" id="KW-0645">Protease</keyword>
<keyword evidence="8 11" id="KW-1133">Transmembrane helix</keyword>
<name>A0A2M7QJE2_9BACT</name>
<dbReference type="Gene3D" id="2.30.42.10">
    <property type="match status" value="1"/>
</dbReference>
<evidence type="ECO:0000256" key="7">
    <source>
        <dbReference type="ARBA" id="ARBA00022833"/>
    </source>
</evidence>
<dbReference type="GO" id="GO:0006508">
    <property type="term" value="P:proteolysis"/>
    <property type="evidence" value="ECO:0007669"/>
    <property type="project" value="UniProtKB-KW"/>
</dbReference>
<feature type="domain" description="Peptidase M50" evidence="12">
    <location>
        <begin position="6"/>
        <end position="374"/>
    </location>
</feature>
<accession>A0A2M7QJE2</accession>
<dbReference type="AlphaFoldDB" id="A0A2M7QJE2"/>
<evidence type="ECO:0000256" key="9">
    <source>
        <dbReference type="ARBA" id="ARBA00023049"/>
    </source>
</evidence>
<dbReference type="EMBL" id="PFLI01000097">
    <property type="protein sequence ID" value="PIY72076.1"/>
    <property type="molecule type" value="Genomic_DNA"/>
</dbReference>
<comment type="caution">
    <text evidence="13">The sequence shown here is derived from an EMBL/GenBank/DDBJ whole genome shotgun (WGS) entry which is preliminary data.</text>
</comment>
<proteinExistence type="inferred from homology"/>
<evidence type="ECO:0000256" key="8">
    <source>
        <dbReference type="ARBA" id="ARBA00022989"/>
    </source>
</evidence>
<feature type="transmembrane region" description="Helical" evidence="11">
    <location>
        <begin position="311"/>
        <end position="332"/>
    </location>
</feature>
<evidence type="ECO:0000256" key="3">
    <source>
        <dbReference type="ARBA" id="ARBA00007931"/>
    </source>
</evidence>
<keyword evidence="9" id="KW-0482">Metalloprotease</keyword>
<dbReference type="SUPFAM" id="SSF50156">
    <property type="entry name" value="PDZ domain-like"/>
    <property type="match status" value="1"/>
</dbReference>
<keyword evidence="5 11" id="KW-0812">Transmembrane</keyword>
<evidence type="ECO:0000256" key="4">
    <source>
        <dbReference type="ARBA" id="ARBA00022670"/>
    </source>
</evidence>
<evidence type="ECO:0000256" key="6">
    <source>
        <dbReference type="ARBA" id="ARBA00022801"/>
    </source>
</evidence>
<dbReference type="InterPro" id="IPR004387">
    <property type="entry name" value="Pept_M50_Zn"/>
</dbReference>
<comment type="subcellular location">
    <subcellularLocation>
        <location evidence="2">Membrane</location>
        <topology evidence="2">Multi-pass membrane protein</topology>
    </subcellularLocation>
</comment>
<evidence type="ECO:0000256" key="1">
    <source>
        <dbReference type="ARBA" id="ARBA00001947"/>
    </source>
</evidence>
<evidence type="ECO:0000256" key="10">
    <source>
        <dbReference type="ARBA" id="ARBA00023136"/>
    </source>
</evidence>
<dbReference type="InterPro" id="IPR036034">
    <property type="entry name" value="PDZ_sf"/>
</dbReference>
<dbReference type="GO" id="GO:0004222">
    <property type="term" value="F:metalloendopeptidase activity"/>
    <property type="evidence" value="ECO:0007669"/>
    <property type="project" value="InterPro"/>
</dbReference>
<keyword evidence="7" id="KW-0862">Zinc</keyword>
<evidence type="ECO:0000313" key="14">
    <source>
        <dbReference type="Proteomes" id="UP000229401"/>
    </source>
</evidence>
<dbReference type="PANTHER" id="PTHR42837:SF2">
    <property type="entry name" value="MEMBRANE METALLOPROTEASE ARASP2, CHLOROPLASTIC-RELATED"/>
    <property type="match status" value="1"/>
</dbReference>
<reference evidence="14" key="1">
    <citation type="submission" date="2017-09" db="EMBL/GenBank/DDBJ databases">
        <title>Depth-based differentiation of microbial function through sediment-hosted aquifers and enrichment of novel symbionts in the deep terrestrial subsurface.</title>
        <authorList>
            <person name="Probst A.J."/>
            <person name="Ladd B."/>
            <person name="Jarett J.K."/>
            <person name="Geller-Mcgrath D.E."/>
            <person name="Sieber C.M.K."/>
            <person name="Emerson J.B."/>
            <person name="Anantharaman K."/>
            <person name="Thomas B.C."/>
            <person name="Malmstrom R."/>
            <person name="Stieglmeier M."/>
            <person name="Klingl A."/>
            <person name="Woyke T."/>
            <person name="Ryan C.M."/>
            <person name="Banfield J.F."/>
        </authorList>
    </citation>
    <scope>NUCLEOTIDE SEQUENCE [LARGE SCALE GENOMIC DNA]</scope>
</reference>
<comment type="similarity">
    <text evidence="3">Belongs to the peptidase M50B family.</text>
</comment>
<dbReference type="PANTHER" id="PTHR42837">
    <property type="entry name" value="REGULATOR OF SIGMA-E PROTEASE RSEP"/>
    <property type="match status" value="1"/>
</dbReference>
<organism evidence="13 14">
    <name type="scientific">Candidatus Roizmanbacteria bacterium CG_4_10_14_0_8_um_filter_33_9</name>
    <dbReference type="NCBI Taxonomy" id="1974826"/>
    <lineage>
        <taxon>Bacteria</taxon>
        <taxon>Candidatus Roizmaniibacteriota</taxon>
    </lineage>
</organism>
<sequence>MSIIIFLLILGALVLIHEFGHYIIAKKNNVLVEEFGIGFPPRLWGKKVGETLYSINLIPLGGFVKLHGEEYNEIKVNTESKSQKKRAFVFQKPHIKAAIITGGVIMNLVLGITIYYIILSINGFQSDAIPLIKPYQFRFGSQQGRVVVTAVQKDSPAAKAQLSPEDLIIKYQISPIMYETAWKSVNSASELISIIKNSQGKTVFLYTESVKNGVKKTIQVIPKYNPKLKRAVIGIGLLDTAIISYKTPIQKVFSGFFHSYNIMTYNYSTIAFLFQSAVMEKNAELVTGVVSGPIGIFSVVSDIVKTSGTKLIMNILNITALLSLSLAFMNILPFPALDGGRFVFVLYEWVSKKPINKTVEQYANLGGFIFLILLALVVSANDIMRFFR</sequence>